<dbReference type="SUPFAM" id="SSF51445">
    <property type="entry name" value="(Trans)glycosidases"/>
    <property type="match status" value="1"/>
</dbReference>
<keyword evidence="12" id="KW-1185">Reference proteome</keyword>
<feature type="region of interest" description="Disordered" evidence="7">
    <location>
        <begin position="1"/>
        <end position="75"/>
    </location>
</feature>
<dbReference type="GO" id="GO:0030245">
    <property type="term" value="P:cellulose catabolic process"/>
    <property type="evidence" value="ECO:0007669"/>
    <property type="project" value="UniProtKB-KW"/>
</dbReference>
<evidence type="ECO:0000313" key="12">
    <source>
        <dbReference type="Proteomes" id="UP000332933"/>
    </source>
</evidence>
<keyword evidence="8" id="KW-0812">Transmembrane</keyword>
<proteinExistence type="inferred from homology"/>
<keyword evidence="2" id="KW-0378">Hydrolase</keyword>
<keyword evidence="3" id="KW-0136">Cellulose degradation</keyword>
<reference evidence="11 12" key="1">
    <citation type="submission" date="2019-03" db="EMBL/GenBank/DDBJ databases">
        <authorList>
            <person name="Gaulin E."/>
            <person name="Dumas B."/>
        </authorList>
    </citation>
    <scope>NUCLEOTIDE SEQUENCE [LARGE SCALE GENOMIC DNA]</scope>
    <source>
        <strain evidence="11">CBS 568.67</strain>
    </source>
</reference>
<accession>A0A485L6A6</accession>
<gene>
    <name evidence="11" type="primary">Aste57867_16386</name>
    <name evidence="10" type="ORF">As57867_016329</name>
    <name evidence="11" type="ORF">ASTE57867_16386</name>
</gene>
<feature type="compositionally biased region" description="Acidic residues" evidence="7">
    <location>
        <begin position="32"/>
        <end position="42"/>
    </location>
</feature>
<keyword evidence="8" id="KW-1133">Transmembrane helix</keyword>
<sequence>MRSATSPRHGAAVARSESLEAPVQYAKFESGDLVDDDEETKESDEPTTAGGAKDRQPMHLRGVVDDTTTSSPQRGCLKTKRGKVILTLSVLGLVGLVAALAVTFGNGTNGGTTASAAQPGGGSSSDSASSTSDANGAKPIVSTTPAPLYPPTTQATPPPPPTTTLPPVTPSPMTSPPVTSPPVTLPPPTTTLAPVTTKATSPPTTTTTPIPTPAPTPSPLYGRILDGTSGLPASEVTNPTSYPDRGCRQPTYLSQKGQILAQAPDGSTTPIAIKGINWFGMDTEKNIPFGLWANPQNGTSLHEVVAFLARHNFNSIRLPLTVDSLVKNTPPDLNLVNVYQSPTLNVTSYTAAVSAIVQALAYRNISVLLDIHYLSADDKGDAWFSANYPESATLRAVDVLTSSFCNDAHWNVIGIDLKNEPWNTTWGDNGPKDMRVGAATLGNRMLQACSQWLVFVEGNARSHTIQLKGQTFDYYDWWGGGLQNAGKFPLSLNVPNKIVWAPHYYNPSVYPQTFLVKNGHPKVPGGDVLTGYTEWGDADLLDIVNTTAEGMFGYLRQVQGGAIVFGEFGGIFSLDAHPGKTSQRVVKSVMQVMQQPGYAGGYMWALNPEGAYSYNPSDTAGYWEEGLLTRDWVNVNLVYLKALEAIDTMPNLKPFPCFT</sequence>
<feature type="region of interest" description="Disordered" evidence="7">
    <location>
        <begin position="113"/>
        <end position="250"/>
    </location>
</feature>
<dbReference type="AlphaFoldDB" id="A0A485L6A6"/>
<feature type="compositionally biased region" description="Low complexity" evidence="7">
    <location>
        <begin position="113"/>
        <end position="155"/>
    </location>
</feature>
<reference evidence="10" key="2">
    <citation type="submission" date="2019-06" db="EMBL/GenBank/DDBJ databases">
        <title>Genomics analysis of Aphanomyces spp. identifies a new class of oomycete effector associated with host adaptation.</title>
        <authorList>
            <person name="Gaulin E."/>
        </authorList>
    </citation>
    <scope>NUCLEOTIDE SEQUENCE</scope>
    <source>
        <strain evidence="10">CBS 578.67</strain>
    </source>
</reference>
<keyword evidence="5" id="KW-0326">Glycosidase</keyword>
<evidence type="ECO:0000256" key="3">
    <source>
        <dbReference type="ARBA" id="ARBA00023001"/>
    </source>
</evidence>
<dbReference type="PANTHER" id="PTHR35923">
    <property type="entry name" value="MAJOR EXTRACELLULAR ENDOGLUCANASE"/>
    <property type="match status" value="1"/>
</dbReference>
<dbReference type="InterPro" id="IPR001547">
    <property type="entry name" value="Glyco_hydro_5"/>
</dbReference>
<evidence type="ECO:0000256" key="6">
    <source>
        <dbReference type="ARBA" id="ARBA00023326"/>
    </source>
</evidence>
<comment type="similarity">
    <text evidence="1">Belongs to the glycosyl hydrolase 5 (cellulase A) family.</text>
</comment>
<feature type="domain" description="Glycoside hydrolase family 5" evidence="9">
    <location>
        <begin position="274"/>
        <end position="608"/>
    </location>
</feature>
<protein>
    <submittedName>
        <fullName evidence="11">Aste57867_16386 protein</fullName>
    </submittedName>
</protein>
<keyword evidence="6" id="KW-0624">Polysaccharide degradation</keyword>
<feature type="compositionally biased region" description="Pro residues" evidence="7">
    <location>
        <begin position="156"/>
        <end position="189"/>
    </location>
</feature>
<name>A0A485L6A6_9STRA</name>
<feature type="compositionally biased region" description="Low complexity" evidence="7">
    <location>
        <begin position="190"/>
        <end position="209"/>
    </location>
</feature>
<evidence type="ECO:0000256" key="1">
    <source>
        <dbReference type="ARBA" id="ARBA00005641"/>
    </source>
</evidence>
<evidence type="ECO:0000256" key="2">
    <source>
        <dbReference type="ARBA" id="ARBA00022801"/>
    </source>
</evidence>
<dbReference type="GO" id="GO:0004553">
    <property type="term" value="F:hydrolase activity, hydrolyzing O-glycosyl compounds"/>
    <property type="evidence" value="ECO:0007669"/>
    <property type="project" value="InterPro"/>
</dbReference>
<dbReference type="EMBL" id="CAADRA010005890">
    <property type="protein sequence ID" value="VFT93162.1"/>
    <property type="molecule type" value="Genomic_DNA"/>
</dbReference>
<evidence type="ECO:0000256" key="7">
    <source>
        <dbReference type="SAM" id="MobiDB-lite"/>
    </source>
</evidence>
<dbReference type="Pfam" id="PF00150">
    <property type="entry name" value="Cellulase"/>
    <property type="match status" value="1"/>
</dbReference>
<feature type="transmembrane region" description="Helical" evidence="8">
    <location>
        <begin position="84"/>
        <end position="105"/>
    </location>
</feature>
<evidence type="ECO:0000313" key="11">
    <source>
        <dbReference type="EMBL" id="VFT93162.1"/>
    </source>
</evidence>
<dbReference type="Proteomes" id="UP000332933">
    <property type="component" value="Unassembled WGS sequence"/>
</dbReference>
<keyword evidence="4" id="KW-0119">Carbohydrate metabolism</keyword>
<evidence type="ECO:0000313" key="10">
    <source>
        <dbReference type="EMBL" id="KAF0692574.1"/>
    </source>
</evidence>
<dbReference type="OrthoDB" id="74680at2759"/>
<dbReference type="Gene3D" id="3.20.20.80">
    <property type="entry name" value="Glycosidases"/>
    <property type="match status" value="1"/>
</dbReference>
<evidence type="ECO:0000259" key="9">
    <source>
        <dbReference type="Pfam" id="PF00150"/>
    </source>
</evidence>
<keyword evidence="8" id="KW-0472">Membrane</keyword>
<organism evidence="11 12">
    <name type="scientific">Aphanomyces stellatus</name>
    <dbReference type="NCBI Taxonomy" id="120398"/>
    <lineage>
        <taxon>Eukaryota</taxon>
        <taxon>Sar</taxon>
        <taxon>Stramenopiles</taxon>
        <taxon>Oomycota</taxon>
        <taxon>Saprolegniomycetes</taxon>
        <taxon>Saprolegniales</taxon>
        <taxon>Verrucalvaceae</taxon>
        <taxon>Aphanomyces</taxon>
    </lineage>
</organism>
<dbReference type="PANTHER" id="PTHR35923:SF2">
    <property type="entry name" value="ENDOGLUCANASE"/>
    <property type="match status" value="1"/>
</dbReference>
<evidence type="ECO:0000256" key="5">
    <source>
        <dbReference type="ARBA" id="ARBA00023295"/>
    </source>
</evidence>
<dbReference type="EMBL" id="VJMH01005869">
    <property type="protein sequence ID" value="KAF0692574.1"/>
    <property type="molecule type" value="Genomic_DNA"/>
</dbReference>
<evidence type="ECO:0000256" key="4">
    <source>
        <dbReference type="ARBA" id="ARBA00023277"/>
    </source>
</evidence>
<dbReference type="InterPro" id="IPR017853">
    <property type="entry name" value="GH"/>
</dbReference>
<evidence type="ECO:0000256" key="8">
    <source>
        <dbReference type="SAM" id="Phobius"/>
    </source>
</evidence>